<feature type="signal peptide" evidence="1">
    <location>
        <begin position="1"/>
        <end position="22"/>
    </location>
</feature>
<dbReference type="OrthoDB" id="10581152at2759"/>
<sequence length="175" mass="20076">MGYSNKLGILAISLLPLALTRSFPVVKNGDDKLKRLHGVELSLALRAEFVGGLGRSPLYILEHEPTPSDPVSIAMNSYELLRLGYVVFNDDLFLYFDDWDVLTMLVPLQRVHYLWNYWVLVFDLISKEEDRRTRSRSGQPRLLQLDDPRLTRPPFWQTSACAIEYGSSQPTGYNK</sequence>
<dbReference type="AlphaFoldDB" id="A0A9W6WPN4"/>
<organism evidence="2 3">
    <name type="scientific">Phytophthora lilii</name>
    <dbReference type="NCBI Taxonomy" id="2077276"/>
    <lineage>
        <taxon>Eukaryota</taxon>
        <taxon>Sar</taxon>
        <taxon>Stramenopiles</taxon>
        <taxon>Oomycota</taxon>
        <taxon>Peronosporomycetes</taxon>
        <taxon>Peronosporales</taxon>
        <taxon>Peronosporaceae</taxon>
        <taxon>Phytophthora</taxon>
    </lineage>
</organism>
<dbReference type="Proteomes" id="UP001165083">
    <property type="component" value="Unassembled WGS sequence"/>
</dbReference>
<protein>
    <submittedName>
        <fullName evidence="2">Unnamed protein product</fullName>
    </submittedName>
</protein>
<evidence type="ECO:0000313" key="2">
    <source>
        <dbReference type="EMBL" id="GMF11066.1"/>
    </source>
</evidence>
<keyword evidence="1" id="KW-0732">Signal</keyword>
<reference evidence="2" key="1">
    <citation type="submission" date="2023-04" db="EMBL/GenBank/DDBJ databases">
        <title>Phytophthora lilii NBRC 32176.</title>
        <authorList>
            <person name="Ichikawa N."/>
            <person name="Sato H."/>
            <person name="Tonouchi N."/>
        </authorList>
    </citation>
    <scope>NUCLEOTIDE SEQUENCE</scope>
    <source>
        <strain evidence="2">NBRC 32176</strain>
    </source>
</reference>
<evidence type="ECO:0000313" key="3">
    <source>
        <dbReference type="Proteomes" id="UP001165083"/>
    </source>
</evidence>
<feature type="chain" id="PRO_5040958352" evidence="1">
    <location>
        <begin position="23"/>
        <end position="175"/>
    </location>
</feature>
<dbReference type="EMBL" id="BSXW01000063">
    <property type="protein sequence ID" value="GMF11066.1"/>
    <property type="molecule type" value="Genomic_DNA"/>
</dbReference>
<keyword evidence="3" id="KW-1185">Reference proteome</keyword>
<name>A0A9W6WPN4_9STRA</name>
<evidence type="ECO:0000256" key="1">
    <source>
        <dbReference type="SAM" id="SignalP"/>
    </source>
</evidence>
<accession>A0A9W6WPN4</accession>
<gene>
    <name evidence="2" type="ORF">Plil01_000180900</name>
</gene>
<proteinExistence type="predicted"/>
<comment type="caution">
    <text evidence="2">The sequence shown here is derived from an EMBL/GenBank/DDBJ whole genome shotgun (WGS) entry which is preliminary data.</text>
</comment>